<accession>A0A9W8ILM6</accession>
<keyword evidence="4" id="KW-1185">Reference proteome</keyword>
<dbReference type="InterPro" id="IPR050600">
    <property type="entry name" value="SETD3_SETD6_MTase"/>
</dbReference>
<comment type="caution">
    <text evidence="3">The sequence shown here is derived from an EMBL/GenBank/DDBJ whole genome shotgun (WGS) entry which is preliminary data.</text>
</comment>
<dbReference type="Pfam" id="PF00856">
    <property type="entry name" value="SET"/>
    <property type="match status" value="1"/>
</dbReference>
<proteinExistence type="predicted"/>
<gene>
    <name evidence="3" type="ORF">GGH94_002647</name>
</gene>
<evidence type="ECO:0000313" key="4">
    <source>
        <dbReference type="Proteomes" id="UP001140074"/>
    </source>
</evidence>
<dbReference type="GO" id="GO:0016279">
    <property type="term" value="F:protein-lysine N-methyltransferase activity"/>
    <property type="evidence" value="ECO:0007669"/>
    <property type="project" value="InterPro"/>
</dbReference>
<dbReference type="PANTHER" id="PTHR13271">
    <property type="entry name" value="UNCHARACTERIZED PUTATIVE METHYLTRANSFERASE"/>
    <property type="match status" value="1"/>
</dbReference>
<sequence length="495" mass="55732">MRKGRTARWRRRRAACIQSRPLNVGRPCTDLAWTNLRSWCKEQGLPKTKLTLAYFSDTFRGMMATRDIGQGEDVVRVPERLLITASKVKQATLARAAVAGGSIQSDCWDLSEHQSLAYWVYVEAELQDHSEWYSYIRSLPRDFVSIPLFVLSGNSPSGMVDTTSSDCVQWVAAHLPHSLRQRVSEQQSRLFGDWSHTRASPVVSRSRPVSNWRLYVWSWLVVSTRCIHLGRRPGSTRHVHTTDTSSSRGAHSIGSQDSITLAPMLDLLNHSQHASISTLFDTDRREFVIKTIRPFKAGQEVFISYGPHDNLFLLAEYGFVLGQNPYQHLELDHAAELWVAAAKARMQGLKRVAPARLADIDMLVDMLKQRGLWGDFALLPGDTEPPYRLQSALRLLLAVEQQEIPLKRAIAQWERWRRGEPEGTESNGLDIATSSWIRAACQGLVSVSARMLNDTGAMDHNALRDLGDARPSAFLVHCIHTVWLEISTIAAHHCA</sequence>
<feature type="compositionally biased region" description="Polar residues" evidence="1">
    <location>
        <begin position="242"/>
        <end position="254"/>
    </location>
</feature>
<dbReference type="CDD" id="cd19177">
    <property type="entry name" value="SET_SETD4"/>
    <property type="match status" value="1"/>
</dbReference>
<dbReference type="InterPro" id="IPR001214">
    <property type="entry name" value="SET_dom"/>
</dbReference>
<evidence type="ECO:0000259" key="2">
    <source>
        <dbReference type="PROSITE" id="PS50280"/>
    </source>
</evidence>
<evidence type="ECO:0000313" key="3">
    <source>
        <dbReference type="EMBL" id="KAJ2864832.1"/>
    </source>
</evidence>
<dbReference type="EMBL" id="JANBUY010000076">
    <property type="protein sequence ID" value="KAJ2864832.1"/>
    <property type="molecule type" value="Genomic_DNA"/>
</dbReference>
<dbReference type="PANTHER" id="PTHR13271:SF151">
    <property type="entry name" value="SET DOMAIN-CONTAINING PROTEIN 4"/>
    <property type="match status" value="1"/>
</dbReference>
<dbReference type="PROSITE" id="PS50280">
    <property type="entry name" value="SET"/>
    <property type="match status" value="1"/>
</dbReference>
<reference evidence="3" key="1">
    <citation type="submission" date="2022-07" db="EMBL/GenBank/DDBJ databases">
        <title>Phylogenomic reconstructions and comparative analyses of Kickxellomycotina fungi.</title>
        <authorList>
            <person name="Reynolds N.K."/>
            <person name="Stajich J.E."/>
            <person name="Barry K."/>
            <person name="Grigoriev I.V."/>
            <person name="Crous P."/>
            <person name="Smith M.E."/>
        </authorList>
    </citation>
    <scope>NUCLEOTIDE SEQUENCE</scope>
    <source>
        <strain evidence="3">RSA 476</strain>
    </source>
</reference>
<dbReference type="AlphaFoldDB" id="A0A9W8ILM6"/>
<organism evidence="3 4">
    <name type="scientific">Coemansia aciculifera</name>
    <dbReference type="NCBI Taxonomy" id="417176"/>
    <lineage>
        <taxon>Eukaryota</taxon>
        <taxon>Fungi</taxon>
        <taxon>Fungi incertae sedis</taxon>
        <taxon>Zoopagomycota</taxon>
        <taxon>Kickxellomycotina</taxon>
        <taxon>Kickxellomycetes</taxon>
        <taxon>Kickxellales</taxon>
        <taxon>Kickxellaceae</taxon>
        <taxon>Coemansia</taxon>
    </lineage>
</organism>
<protein>
    <recommendedName>
        <fullName evidence="2">SET domain-containing protein</fullName>
    </recommendedName>
</protein>
<dbReference type="InterPro" id="IPR044429">
    <property type="entry name" value="SETD4_SET"/>
</dbReference>
<name>A0A9W8ILM6_9FUNG</name>
<dbReference type="Gene3D" id="3.90.1410.10">
    <property type="entry name" value="set domain protein methyltransferase, domain 1"/>
    <property type="match status" value="1"/>
</dbReference>
<dbReference type="Proteomes" id="UP001140074">
    <property type="component" value="Unassembled WGS sequence"/>
</dbReference>
<feature type="region of interest" description="Disordered" evidence="1">
    <location>
        <begin position="233"/>
        <end position="254"/>
    </location>
</feature>
<dbReference type="SUPFAM" id="SSF82199">
    <property type="entry name" value="SET domain"/>
    <property type="match status" value="1"/>
</dbReference>
<evidence type="ECO:0000256" key="1">
    <source>
        <dbReference type="SAM" id="MobiDB-lite"/>
    </source>
</evidence>
<feature type="domain" description="SET" evidence="2">
    <location>
        <begin position="48"/>
        <end position="306"/>
    </location>
</feature>
<dbReference type="InterPro" id="IPR046341">
    <property type="entry name" value="SET_dom_sf"/>
</dbReference>